<feature type="domain" description="Histidine kinase/HSP90-like ATPase" evidence="6">
    <location>
        <begin position="243"/>
        <end position="330"/>
    </location>
</feature>
<accession>A0A3D9V4H4</accession>
<feature type="transmembrane region" description="Helical" evidence="5">
    <location>
        <begin position="106"/>
        <end position="125"/>
    </location>
</feature>
<feature type="transmembrane region" description="Helical" evidence="5">
    <location>
        <begin position="79"/>
        <end position="99"/>
    </location>
</feature>
<evidence type="ECO:0000256" key="4">
    <source>
        <dbReference type="SAM" id="MobiDB-lite"/>
    </source>
</evidence>
<dbReference type="InterPro" id="IPR036890">
    <property type="entry name" value="HATPase_C_sf"/>
</dbReference>
<dbReference type="AlphaFoldDB" id="A0A3D9V4H4"/>
<dbReference type="GO" id="GO:0000160">
    <property type="term" value="P:phosphorelay signal transduction system"/>
    <property type="evidence" value="ECO:0007669"/>
    <property type="project" value="UniProtKB-KW"/>
</dbReference>
<dbReference type="Gene3D" id="3.30.565.10">
    <property type="entry name" value="Histidine kinase-like ATPase, C-terminal domain"/>
    <property type="match status" value="1"/>
</dbReference>
<evidence type="ECO:0000256" key="3">
    <source>
        <dbReference type="ARBA" id="ARBA00023012"/>
    </source>
</evidence>
<feature type="transmembrane region" description="Helical" evidence="5">
    <location>
        <begin position="455"/>
        <end position="474"/>
    </location>
</feature>
<keyword evidence="1" id="KW-0808">Transferase</keyword>
<dbReference type="GO" id="GO:0016301">
    <property type="term" value="F:kinase activity"/>
    <property type="evidence" value="ECO:0007669"/>
    <property type="project" value="UniProtKB-KW"/>
</dbReference>
<keyword evidence="5" id="KW-0472">Membrane</keyword>
<evidence type="ECO:0000256" key="1">
    <source>
        <dbReference type="ARBA" id="ARBA00022679"/>
    </source>
</evidence>
<dbReference type="EMBL" id="QTUA01000001">
    <property type="protein sequence ID" value="REF32071.1"/>
    <property type="molecule type" value="Genomic_DNA"/>
</dbReference>
<keyword evidence="5" id="KW-0812">Transmembrane</keyword>
<keyword evidence="2 7" id="KW-0418">Kinase</keyword>
<dbReference type="Pfam" id="PF02518">
    <property type="entry name" value="HATPase_c"/>
    <property type="match status" value="1"/>
</dbReference>
<feature type="transmembrane region" description="Helical" evidence="5">
    <location>
        <begin position="486"/>
        <end position="503"/>
    </location>
</feature>
<dbReference type="SUPFAM" id="SSF55874">
    <property type="entry name" value="ATPase domain of HSP90 chaperone/DNA topoisomerase II/histidine kinase"/>
    <property type="match status" value="1"/>
</dbReference>
<evidence type="ECO:0000259" key="6">
    <source>
        <dbReference type="Pfam" id="PF02518"/>
    </source>
</evidence>
<feature type="region of interest" description="Disordered" evidence="4">
    <location>
        <begin position="694"/>
        <end position="714"/>
    </location>
</feature>
<proteinExistence type="predicted"/>
<comment type="caution">
    <text evidence="7">The sequence shown here is derived from an EMBL/GenBank/DDBJ whole genome shotgun (WGS) entry which is preliminary data.</text>
</comment>
<keyword evidence="5" id="KW-1133">Transmembrane helix</keyword>
<dbReference type="PANTHER" id="PTHR24421:SF61">
    <property type="entry name" value="OXYGEN SENSOR HISTIDINE KINASE NREB"/>
    <property type="match status" value="1"/>
</dbReference>
<feature type="transmembrane region" description="Helical" evidence="5">
    <location>
        <begin position="12"/>
        <end position="31"/>
    </location>
</feature>
<dbReference type="InterPro" id="IPR050482">
    <property type="entry name" value="Sensor_HK_TwoCompSys"/>
</dbReference>
<feature type="transmembrane region" description="Helical" evidence="5">
    <location>
        <begin position="430"/>
        <end position="448"/>
    </location>
</feature>
<protein>
    <submittedName>
        <fullName evidence="7">Signal transduction histidine kinase</fullName>
    </submittedName>
</protein>
<organism evidence="7 8">
    <name type="scientific">Calidifontibacter indicus</name>
    <dbReference type="NCBI Taxonomy" id="419650"/>
    <lineage>
        <taxon>Bacteria</taxon>
        <taxon>Bacillati</taxon>
        <taxon>Actinomycetota</taxon>
        <taxon>Actinomycetes</taxon>
        <taxon>Micrococcales</taxon>
        <taxon>Dermacoccaceae</taxon>
        <taxon>Calidifontibacter</taxon>
    </lineage>
</organism>
<evidence type="ECO:0000256" key="5">
    <source>
        <dbReference type="SAM" id="Phobius"/>
    </source>
</evidence>
<keyword evidence="3" id="KW-0902">Two-component regulatory system</keyword>
<gene>
    <name evidence="7" type="ORF">DFJ65_3166</name>
</gene>
<feature type="transmembrane region" description="Helical" evidence="5">
    <location>
        <begin position="371"/>
        <end position="392"/>
    </location>
</feature>
<reference evidence="7 8" key="1">
    <citation type="submission" date="2018-08" db="EMBL/GenBank/DDBJ databases">
        <title>Sequencing the genomes of 1000 actinobacteria strains.</title>
        <authorList>
            <person name="Klenk H.-P."/>
        </authorList>
    </citation>
    <scope>NUCLEOTIDE SEQUENCE [LARGE SCALE GENOMIC DNA]</scope>
    <source>
        <strain evidence="7 8">DSM 22967</strain>
    </source>
</reference>
<feature type="compositionally biased region" description="Basic and acidic residues" evidence="4">
    <location>
        <begin position="705"/>
        <end position="714"/>
    </location>
</feature>
<keyword evidence="8" id="KW-1185">Reference proteome</keyword>
<feature type="transmembrane region" description="Helical" evidence="5">
    <location>
        <begin position="38"/>
        <end position="55"/>
    </location>
</feature>
<feature type="transmembrane region" description="Helical" evidence="5">
    <location>
        <begin position="404"/>
        <end position="424"/>
    </location>
</feature>
<evidence type="ECO:0000313" key="7">
    <source>
        <dbReference type="EMBL" id="REF32071.1"/>
    </source>
</evidence>
<dbReference type="InterPro" id="IPR003594">
    <property type="entry name" value="HATPase_dom"/>
</dbReference>
<dbReference type="PANTHER" id="PTHR24421">
    <property type="entry name" value="NITRATE/NITRITE SENSOR PROTEIN NARX-RELATED"/>
    <property type="match status" value="1"/>
</dbReference>
<sequence length="714" mass="77073">MIAWTTIDRSGSQYTTLFSVAMVGVGSVGYCMVRGFTPYGACVVSVAVLIIHIAAPPGDQVVPITVALFSSYIALSGEALWSAAAVLVFNLVVVAVPYLKGDERDIAIVLVDSLARLATVLAVVICVRGGRRAALELDRQAVRSAAQRRLESHALAQEAQTRWVNHFLHDGVVHALRAVTLGQRLSRREVQSSAALVVADLARLGGPNALAVNLRAELARAARDIELEVRWNVEEISAPVAVREALCQAIREALRNVRLHSGCGSAEVTVRRVGRGLRASVRDGGVGFDATRLPEDHFGVRNGIVGRFNDVGGTARVRSGARGTTVSFEWSPARSLGDWRGAFEVRSLAGDVGIPYVLLNVVQMALIAHTLAAPAFAVLATVLTSLVWFRAWRTLRKRDATGPEAAALMAIGLSASLAGGLSVPGTFEPTTYWLAGGTLVLFIFAIVARPVVETIPWVFLLLVGPTTLLAWRGADLAQLRQMAPALGMPATGVAMGYLVRFLLDRLGTHTEERMQAERESYERVAASAAREQLLAERVTDLNERIAPFLAEIALGRLDCRDPEVQRVAGVYEARVRDVLGGRITTWPVELVGIVDDLRVRGANLSLARHADGVECQAVLVRSVLSSLEPMDVSEVQVRVSWTPRPSGSLVAVNVTPYVARVERRLIGRLPAGSKIQTDRHSYLRFSHEGCVPAIEHGPGKSGHASRREIETIER</sequence>
<name>A0A3D9V4H4_9MICO</name>
<evidence type="ECO:0000256" key="2">
    <source>
        <dbReference type="ARBA" id="ARBA00022777"/>
    </source>
</evidence>
<dbReference type="Proteomes" id="UP000256253">
    <property type="component" value="Unassembled WGS sequence"/>
</dbReference>
<evidence type="ECO:0000313" key="8">
    <source>
        <dbReference type="Proteomes" id="UP000256253"/>
    </source>
</evidence>